<dbReference type="CDD" id="cd19964">
    <property type="entry name" value="PBP1_BMP-like"/>
    <property type="match status" value="1"/>
</dbReference>
<dbReference type="InterPro" id="IPR050957">
    <property type="entry name" value="BMP_lipoprotein"/>
</dbReference>
<evidence type="ECO:0000256" key="2">
    <source>
        <dbReference type="ARBA" id="ARBA00008610"/>
    </source>
</evidence>
<evidence type="ECO:0000313" key="8">
    <source>
        <dbReference type="EMBL" id="SCB39169.1"/>
    </source>
</evidence>
<evidence type="ECO:0000256" key="3">
    <source>
        <dbReference type="ARBA" id="ARBA00022475"/>
    </source>
</evidence>
<comment type="similarity">
    <text evidence="2">Belongs to the BMP lipoprotein family.</text>
</comment>
<keyword evidence="6" id="KW-0449">Lipoprotein</keyword>
<dbReference type="Proteomes" id="UP000186228">
    <property type="component" value="Unassembled WGS sequence"/>
</dbReference>
<accession>A0A1C3WGQ1</accession>
<dbReference type="InterPro" id="IPR028082">
    <property type="entry name" value="Peripla_BP_I"/>
</dbReference>
<dbReference type="PANTHER" id="PTHR34296">
    <property type="entry name" value="TRANSCRIPTIONAL ACTIVATOR PROTEIN MED"/>
    <property type="match status" value="1"/>
</dbReference>
<dbReference type="Gene3D" id="3.40.50.2300">
    <property type="match status" value="2"/>
</dbReference>
<keyword evidence="4" id="KW-0732">Signal</keyword>
<feature type="domain" description="ABC transporter substrate-binding protein PnrA-like" evidence="7">
    <location>
        <begin position="40"/>
        <end position="355"/>
    </location>
</feature>
<gene>
    <name evidence="8" type="ORF">GA0061100_11881</name>
</gene>
<dbReference type="OrthoDB" id="9784230at2"/>
<evidence type="ECO:0000256" key="1">
    <source>
        <dbReference type="ARBA" id="ARBA00004193"/>
    </source>
</evidence>
<evidence type="ECO:0000256" key="6">
    <source>
        <dbReference type="ARBA" id="ARBA00023288"/>
    </source>
</evidence>
<evidence type="ECO:0000259" key="7">
    <source>
        <dbReference type="Pfam" id="PF02608"/>
    </source>
</evidence>
<name>A0A1C3WGQ1_9HYPH</name>
<dbReference type="InterPro" id="IPR003760">
    <property type="entry name" value="PnrA-like"/>
</dbReference>
<reference evidence="9" key="1">
    <citation type="submission" date="2016-08" db="EMBL/GenBank/DDBJ databases">
        <authorList>
            <person name="Varghese N."/>
            <person name="Submissions Spin"/>
        </authorList>
    </citation>
    <scope>NUCLEOTIDE SEQUENCE [LARGE SCALE GENOMIC DNA]</scope>
    <source>
        <strain evidence="9">CCBAU 57015</strain>
    </source>
</reference>
<dbReference type="RefSeq" id="WP_075856887.1">
    <property type="nucleotide sequence ID" value="NZ_FMAC01000018.1"/>
</dbReference>
<sequence length="358" mass="37950">MQMIVWSGALRRALGIALSLGLLTVNIGSAVGQDLNRAPTKIVFFVNGTLGDKSFFDSGERGIERVKSELSVPTATIEAGYDPTRWENALIDLAEGGEYDTIVTGTFTMVPLVEKIAPQFPDTRFIIFDGAVDYTKCKCENVYSILFRQNEGAYLAGALAARLTQSGVPNIPAGSALGTVGAMQIPVIDDFLIGFDAGAKSVSPDIKVLKQYANSFSDPATGKEIAKAQFGQGASIIFQVAGATGQGVIEAAGETGKYAIGVDSDQAMLFEKSRPDAAKRIVTSVLKQVDNVVVRAVSLMKDGKLPFGKAESLGLKEGAIDLADNKFTQAIVPSTVWAEIEKTKAEIVDGKIIVPTAF</sequence>
<dbReference type="AlphaFoldDB" id="A0A1C3WGQ1"/>
<evidence type="ECO:0000256" key="5">
    <source>
        <dbReference type="ARBA" id="ARBA00023136"/>
    </source>
</evidence>
<proteinExistence type="inferred from homology"/>
<dbReference type="Pfam" id="PF02608">
    <property type="entry name" value="Bmp"/>
    <property type="match status" value="1"/>
</dbReference>
<dbReference type="GO" id="GO:0005886">
    <property type="term" value="C:plasma membrane"/>
    <property type="evidence" value="ECO:0007669"/>
    <property type="project" value="UniProtKB-SubCell"/>
</dbReference>
<evidence type="ECO:0000313" key="9">
    <source>
        <dbReference type="Proteomes" id="UP000186228"/>
    </source>
</evidence>
<organism evidence="8 9">
    <name type="scientific">Rhizobium hainanense</name>
    <dbReference type="NCBI Taxonomy" id="52131"/>
    <lineage>
        <taxon>Bacteria</taxon>
        <taxon>Pseudomonadati</taxon>
        <taxon>Pseudomonadota</taxon>
        <taxon>Alphaproteobacteria</taxon>
        <taxon>Hyphomicrobiales</taxon>
        <taxon>Rhizobiaceae</taxon>
        <taxon>Rhizobium/Agrobacterium group</taxon>
        <taxon>Rhizobium</taxon>
    </lineage>
</organism>
<evidence type="ECO:0000256" key="4">
    <source>
        <dbReference type="ARBA" id="ARBA00022729"/>
    </source>
</evidence>
<dbReference type="EMBL" id="FMAC01000018">
    <property type="protein sequence ID" value="SCB39169.1"/>
    <property type="molecule type" value="Genomic_DNA"/>
</dbReference>
<keyword evidence="5" id="KW-0472">Membrane</keyword>
<protein>
    <submittedName>
        <fullName evidence="8">Nucleoside-binding protein</fullName>
    </submittedName>
</protein>
<dbReference type="SUPFAM" id="SSF53822">
    <property type="entry name" value="Periplasmic binding protein-like I"/>
    <property type="match status" value="1"/>
</dbReference>
<keyword evidence="3" id="KW-1003">Cell membrane</keyword>
<keyword evidence="9" id="KW-1185">Reference proteome</keyword>
<comment type="subcellular location">
    <subcellularLocation>
        <location evidence="1">Cell membrane</location>
        <topology evidence="1">Lipid-anchor</topology>
    </subcellularLocation>
</comment>
<dbReference type="PANTHER" id="PTHR34296:SF2">
    <property type="entry name" value="ABC TRANSPORTER GUANOSINE-BINDING PROTEIN NUPN"/>
    <property type="match status" value="1"/>
</dbReference>
<dbReference type="STRING" id="52131.GA0061100_11881"/>